<dbReference type="Gene3D" id="2.60.40.3110">
    <property type="match status" value="1"/>
</dbReference>
<dbReference type="Proteomes" id="UP001199659">
    <property type="component" value="Chromosome"/>
</dbReference>
<gene>
    <name evidence="1" type="ORF">G163CM_17270</name>
</gene>
<accession>A0ABY3S2U9</accession>
<proteinExistence type="predicted"/>
<evidence type="ECO:0000313" key="2">
    <source>
        <dbReference type="Proteomes" id="UP001199659"/>
    </source>
</evidence>
<dbReference type="InterPro" id="IPR042186">
    <property type="entry name" value="FimD_plug_dom"/>
</dbReference>
<dbReference type="InterPro" id="IPR000015">
    <property type="entry name" value="Fimb_usher"/>
</dbReference>
<dbReference type="Gene3D" id="2.60.40.2070">
    <property type="match status" value="1"/>
</dbReference>
<dbReference type="InterPro" id="IPR043142">
    <property type="entry name" value="PapC-like_C_sf"/>
</dbReference>
<dbReference type="Pfam" id="PF00577">
    <property type="entry name" value="Usher"/>
    <property type="match status" value="1"/>
</dbReference>
<evidence type="ECO:0000313" key="1">
    <source>
        <dbReference type="EMBL" id="UGS41026.1"/>
    </source>
</evidence>
<dbReference type="PANTHER" id="PTHR30451">
    <property type="entry name" value="OUTER MEMBRANE USHER PROTEIN"/>
    <property type="match status" value="1"/>
</dbReference>
<evidence type="ECO:0008006" key="3">
    <source>
        <dbReference type="Google" id="ProtNLM"/>
    </source>
</evidence>
<keyword evidence="2" id="KW-1185">Reference proteome</keyword>
<sequence>MDIRDGAYWISLQDANNIGLKLADSSSAWIALASLKGVEVAYDAMNQRLNIHAAQEALGGEQRLHSESHEKQVYQQAQPLSSLMMAYTLNYATSQEVKQSSAQTEFSASGWLPGTLTSSFNALHRETATASTSRNTRLMSTWQFDSPTHLASLSVGDNITTGVGWSRQVRFGGVHLARNFDLDPQLNTLPRQTFSDTVALPSTVDLYVDGLKQSSSHVTPGQYILETTPTFTGMGQAQVVVTDINGNRKTVSLDLYGTPRMLAQGLSSGSLDMGWMRKHYGTRSADYESPLLTDAGWRYGATQQLTLEAHAEQQQDMYNGGLGAYWMPIMGLGVINGFAVASQGPDGAGTKYGGGYQWSGHGVSLTATSTINSARFADNASLSGSTPLRRSDAVWLSGNVSQLGTFGAGLVRQRADSQLSRYLNLSWSKSLGRGYFTSLSYTRELGEHAQQLTFTLTVPFGRQDLINVQAQGQNRQWNYRHQTENNSDGWRWQVGQSSSSSGTRYADIGNVNPWGEWHIGTNQYDSDKSWYASHEGSVALLGNQLFLLRHSDSGLALVSTDGFAHVPVHLENRLVGETDDKGYLLLTDIPVWNNSKITIDPLGLPPSVPATNVDMNALPGKTRAVLADFGLKATVSAVVYLQDEQGNAVPMGSRVAVKGMAGYQMVGREGGVWLENPPLPADITVFMGRESCHLRLPPIAGKQYMQYGVKICSPH</sequence>
<dbReference type="EMBL" id="CP087880">
    <property type="protein sequence ID" value="UGS41026.1"/>
    <property type="molecule type" value="Genomic_DNA"/>
</dbReference>
<organism evidence="1 2">
    <name type="scientific">Pseudocitrobacter corydidari</name>
    <dbReference type="NCBI Taxonomy" id="2891570"/>
    <lineage>
        <taxon>Bacteria</taxon>
        <taxon>Pseudomonadati</taxon>
        <taxon>Pseudomonadota</taxon>
        <taxon>Gammaproteobacteria</taxon>
        <taxon>Enterobacterales</taxon>
        <taxon>Enterobacteriaceae</taxon>
        <taxon>Pseudocitrobacter</taxon>
    </lineage>
</organism>
<name>A0ABY3S2U9_9ENTR</name>
<protein>
    <recommendedName>
        <fullName evidence="3">Fimbrial biogenesis outer membrane usher protein</fullName>
    </recommendedName>
</protein>
<dbReference type="Gene3D" id="2.60.40.2610">
    <property type="entry name" value="Outer membrane usher protein FimD, plug domain"/>
    <property type="match status" value="1"/>
</dbReference>
<dbReference type="PANTHER" id="PTHR30451:SF5">
    <property type="entry name" value="SLR0019 PROTEIN"/>
    <property type="match status" value="1"/>
</dbReference>
<reference evidence="1 2" key="1">
    <citation type="journal article" date="2022" name="Int. J. Syst. Evol. Microbiol.">
        <title>Pseudocitrobacter corydidari sp. nov., isolated from the Asian emerald cockroach Corydidarum magnifica.</title>
        <authorList>
            <person name="Guzman J."/>
            <person name="Poehlein A."/>
            <person name="Glaeser S.P."/>
            <person name="Schwengers O."/>
            <person name="Blom J."/>
            <person name="Hollensteiner J."/>
            <person name="Kampfer P."/>
            <person name="Vilcinskas A."/>
        </authorList>
    </citation>
    <scope>NUCLEOTIDE SEQUENCE [LARGE SCALE GENOMIC DNA]</scope>
    <source>
        <strain evidence="1">G163CM</strain>
    </source>
</reference>